<dbReference type="InterPro" id="IPR018968">
    <property type="entry name" value="Phasin"/>
</dbReference>
<name>A0A160TYA0_9ZZZZ</name>
<dbReference type="EMBL" id="CZQD01000018">
    <property type="protein sequence ID" value="CUS56083.1"/>
    <property type="molecule type" value="Genomic_DNA"/>
</dbReference>
<feature type="compositionally biased region" description="Low complexity" evidence="1">
    <location>
        <begin position="1"/>
        <end position="14"/>
    </location>
</feature>
<accession>A0A160TYA0</accession>
<organism evidence="3">
    <name type="scientific">hydrothermal vent metagenome</name>
    <dbReference type="NCBI Taxonomy" id="652676"/>
    <lineage>
        <taxon>unclassified sequences</taxon>
        <taxon>metagenomes</taxon>
        <taxon>ecological metagenomes</taxon>
    </lineage>
</organism>
<protein>
    <recommendedName>
        <fullName evidence="2">Phasin domain-containing protein</fullName>
    </recommendedName>
</protein>
<sequence>MATTKKTTPKSSPKAKAEARVADSATKMIDEGMEQMTGLAGKFGGYAEGGMKALAEQAASSSEMMRTIGARNMDFFARTLEQGVEATQSLTGAKDPREAMEIQSGFAKNLLSAYTSEVSAQAELCMSAWRDATKPFMAFAPK</sequence>
<feature type="domain" description="Phasin" evidence="2">
    <location>
        <begin position="43"/>
        <end position="136"/>
    </location>
</feature>
<dbReference type="AlphaFoldDB" id="A0A160TYA0"/>
<gene>
    <name evidence="3" type="ORF">MGWOODY_Hyp2541</name>
</gene>
<evidence type="ECO:0000256" key="1">
    <source>
        <dbReference type="SAM" id="MobiDB-lite"/>
    </source>
</evidence>
<feature type="region of interest" description="Disordered" evidence="1">
    <location>
        <begin position="1"/>
        <end position="22"/>
    </location>
</feature>
<reference evidence="3" key="1">
    <citation type="submission" date="2015-10" db="EMBL/GenBank/DDBJ databases">
        <authorList>
            <person name="Gilbert D.G."/>
        </authorList>
    </citation>
    <scope>NUCLEOTIDE SEQUENCE</scope>
</reference>
<evidence type="ECO:0000259" key="2">
    <source>
        <dbReference type="Pfam" id="PF09361"/>
    </source>
</evidence>
<evidence type="ECO:0000313" key="3">
    <source>
        <dbReference type="EMBL" id="CUS56083.1"/>
    </source>
</evidence>
<dbReference type="Pfam" id="PF09361">
    <property type="entry name" value="Phasin_2"/>
    <property type="match status" value="1"/>
</dbReference>
<proteinExistence type="predicted"/>